<evidence type="ECO:0000256" key="7">
    <source>
        <dbReference type="ARBA" id="ARBA00023274"/>
    </source>
</evidence>
<evidence type="ECO:0000313" key="11">
    <source>
        <dbReference type="Proteomes" id="UP001161589"/>
    </source>
</evidence>
<dbReference type="Pfam" id="PF03216">
    <property type="entry name" value="Rhabdo_ncap_2"/>
    <property type="match status" value="1"/>
</dbReference>
<dbReference type="EMBL" id="BK014308">
    <property type="protein sequence ID" value="DAF42346.1"/>
    <property type="molecule type" value="Viral_cRNA"/>
</dbReference>
<reference evidence="10" key="1">
    <citation type="journal article" date="2021" name="J. Anim. Genet.">
        <title>Illuminating the plant rhabdovirus landscape through metatranscriptomics data.</title>
        <authorList>
            <person name="Bejerman N."/>
            <person name="Dietzgen R.G."/>
            <person name="Debat H."/>
        </authorList>
    </citation>
    <scope>NUCLEOTIDE SEQUENCE</scope>
</reference>
<evidence type="ECO:0000256" key="5">
    <source>
        <dbReference type="ARBA" id="ARBA00022884"/>
    </source>
</evidence>
<sequence>MFDGIYNSSDEGEKEKKIDIFVNEKFNEAKKIPFSNTGARQVWKNSYISDAQGYKIPNNLDEGQLDLLLTQLKNSMSKNLMTGDECYMILIGASYLRSVESKTEKRLLKESNFGSEEIPWSVVMTEGAPEETLPPRLYTPVGLEDLTQAERESLDAYSMDILESQQEIERVVKSDGFELLPLKVQTEWMERRVEILTKSQQILEVLQQESMRARAKGKSKESISKIKSTLSPVNRKYGLFICAFLFKGLSKAAKNLQNSWVHKSQRFQNFYPGVERPDEWKTPEIPWLEEIRKQFNQDRKALLTALRMINTLEIRLIKEQTADLGLIRYLWCVPLSYTGMHAYKLFCTSREYLKKDVNWLLSQLTHPIFNDSLDEIFDLHQHYEDDGTEGFNPAFRYARIFGSQYFTAIQTKQCTALVYCLGQIIKWFEGENSTFDPENIANVDKLSENLKFRMKLIVENIILACNQEDAKSSAQAVTMALKSNIKWNALSNENDVNDNTTPGPTIPRGSEVRTIEDLMN</sequence>
<evidence type="ECO:0000256" key="8">
    <source>
        <dbReference type="ARBA" id="ARBA00033344"/>
    </source>
</evidence>
<evidence type="ECO:0000256" key="1">
    <source>
        <dbReference type="ARBA" id="ARBA00014389"/>
    </source>
</evidence>
<keyword evidence="11" id="KW-1185">Reference proteome</keyword>
<dbReference type="GO" id="GO:0019029">
    <property type="term" value="C:helical viral capsid"/>
    <property type="evidence" value="ECO:0007669"/>
    <property type="project" value="UniProtKB-UniRule"/>
</dbReference>
<dbReference type="Proteomes" id="UP001161589">
    <property type="component" value="Segment"/>
</dbReference>
<dbReference type="RefSeq" id="YP_010802299.1">
    <property type="nucleotide sequence ID" value="NC_076980.1"/>
</dbReference>
<keyword evidence="4 9" id="KW-0946">Virion</keyword>
<evidence type="ECO:0000256" key="4">
    <source>
        <dbReference type="ARBA" id="ARBA00022844"/>
    </source>
</evidence>
<dbReference type="GO" id="GO:0030430">
    <property type="term" value="C:host cell cytoplasm"/>
    <property type="evidence" value="ECO:0007669"/>
    <property type="project" value="UniProtKB-SubCell"/>
</dbReference>
<evidence type="ECO:0000256" key="9">
    <source>
        <dbReference type="RuleBase" id="RU369108"/>
    </source>
</evidence>
<comment type="subcellular location">
    <subcellularLocation>
        <location evidence="9">Virion</location>
    </subcellularLocation>
    <subcellularLocation>
        <location evidence="9">Host cytoplasm</location>
    </subcellularLocation>
</comment>
<dbReference type="GeneID" id="80541031"/>
<organism evidence="10 11">
    <name type="scientific">Tagetes erecta virus 1</name>
    <dbReference type="NCBI Taxonomy" id="2793742"/>
    <lineage>
        <taxon>Viruses</taxon>
        <taxon>Riboviria</taxon>
        <taxon>Orthornavirae</taxon>
        <taxon>Negarnaviricota</taxon>
        <taxon>Haploviricotina</taxon>
        <taxon>Monjiviricetes</taxon>
        <taxon>Mononegavirales</taxon>
        <taxon>Rhabdoviridae</taxon>
        <taxon>Betarhabdovirinae</taxon>
        <taxon>Betacytorhabdovirus</taxon>
        <taxon>Betacytorhabdovirus tagetis</taxon>
        <taxon>Cytorhabdovirus tagetis</taxon>
    </lineage>
</organism>
<keyword evidence="5 9" id="KW-0694">RNA-binding</keyword>
<dbReference type="KEGG" id="vg:80541031"/>
<protein>
    <recommendedName>
        <fullName evidence="1 9">Nucleoprotein</fullName>
        <shortName evidence="9">NP</shortName>
        <shortName evidence="9">Protein N</shortName>
    </recommendedName>
    <alternativeName>
        <fullName evidence="8 9">Nucleocapsid protein</fullName>
    </alternativeName>
</protein>
<keyword evidence="2 9" id="KW-1139">Helical capsid protein</keyword>
<accession>A0A8D9PH37</accession>
<reference evidence="10" key="2">
    <citation type="journal article" date="2021" name="Viruses">
        <title>Illuminating the Plant Rhabdovirus Landscape through Metatranscriptomics Data.</title>
        <authorList>
            <person name="Bejerman N."/>
            <person name="Dietzgen R.G."/>
            <person name="Debat H."/>
        </authorList>
    </citation>
    <scope>NUCLEOTIDE SEQUENCE</scope>
</reference>
<dbReference type="InterPro" id="IPR004902">
    <property type="entry name" value="Rhabdo_ncap_2"/>
</dbReference>
<keyword evidence="9" id="KW-1035">Host cytoplasm</keyword>
<comment type="similarity">
    <text evidence="9">Belongs to the cytorhabdovirus nucleocapsid protein family.</text>
</comment>
<evidence type="ECO:0000313" key="10">
    <source>
        <dbReference type="EMBL" id="DAF42346.1"/>
    </source>
</evidence>
<evidence type="ECO:0000256" key="6">
    <source>
        <dbReference type="ARBA" id="ARBA00023086"/>
    </source>
</evidence>
<keyword evidence="3 9" id="KW-0167">Capsid protein</keyword>
<name>A0A8D9PH37_9RHAB</name>
<dbReference type="GO" id="GO:0003723">
    <property type="term" value="F:RNA binding"/>
    <property type="evidence" value="ECO:0007669"/>
    <property type="project" value="UniProtKB-UniRule"/>
</dbReference>
<dbReference type="GO" id="GO:0019013">
    <property type="term" value="C:viral nucleocapsid"/>
    <property type="evidence" value="ECO:0007669"/>
    <property type="project" value="UniProtKB-UniRule"/>
</dbReference>
<keyword evidence="6 9" id="KW-0543">Viral nucleoprotein</keyword>
<keyword evidence="7 9" id="KW-0687">Ribonucleoprotein</keyword>
<evidence type="ECO:0000256" key="2">
    <source>
        <dbReference type="ARBA" id="ARBA00022497"/>
    </source>
</evidence>
<dbReference type="GO" id="GO:1990904">
    <property type="term" value="C:ribonucleoprotein complex"/>
    <property type="evidence" value="ECO:0007669"/>
    <property type="project" value="UniProtKB-UniRule"/>
</dbReference>
<evidence type="ECO:0000256" key="3">
    <source>
        <dbReference type="ARBA" id="ARBA00022561"/>
    </source>
</evidence>
<comment type="function">
    <text evidence="9">Encapsidates the genome, protecting it from nucleases. The encapsidated genomic RNA is termed the nucleocapsid (NC) and serves as template for viral transcription and replication.</text>
</comment>
<proteinExistence type="inferred from homology"/>
<comment type="subunit">
    <text evidence="9">Homomultimerizes to form the nucleocapsid. Binds to viral genomic RNA.</text>
</comment>